<accession>A0A410MFY9</accession>
<dbReference type="AlphaFoldDB" id="A0A410MFY9"/>
<evidence type="ECO:0000313" key="1">
    <source>
        <dbReference type="EMBL" id="QAS53642.1"/>
    </source>
</evidence>
<gene>
    <name evidence="1" type="ORF">HLI_16250</name>
</gene>
<reference evidence="1 2" key="1">
    <citation type="submission" date="2018-01" db="EMBL/GenBank/DDBJ databases">
        <title>The whole genome sequencing and assembly of Halobacillus litoralis ERB031 strain.</title>
        <authorList>
            <person name="Lee S.-J."/>
            <person name="Park M.-K."/>
            <person name="Kim J.-Y."/>
            <person name="Lee Y.-J."/>
            <person name="Yi H."/>
            <person name="Bahn Y.-S."/>
            <person name="Kim J.F."/>
            <person name="Lee D.-W."/>
        </authorList>
    </citation>
    <scope>NUCLEOTIDE SEQUENCE [LARGE SCALE GENOMIC DNA]</scope>
    <source>
        <strain evidence="1 2">ERB 031</strain>
    </source>
</reference>
<evidence type="ECO:0000313" key="2">
    <source>
        <dbReference type="Proteomes" id="UP000287756"/>
    </source>
</evidence>
<proteinExistence type="predicted"/>
<dbReference type="Proteomes" id="UP000287756">
    <property type="component" value="Chromosome"/>
</dbReference>
<organism evidence="1 2">
    <name type="scientific">Halobacillus litoralis</name>
    <dbReference type="NCBI Taxonomy" id="45668"/>
    <lineage>
        <taxon>Bacteria</taxon>
        <taxon>Bacillati</taxon>
        <taxon>Bacillota</taxon>
        <taxon>Bacilli</taxon>
        <taxon>Bacillales</taxon>
        <taxon>Bacillaceae</taxon>
        <taxon>Halobacillus</taxon>
    </lineage>
</organism>
<name>A0A410MFY9_9BACI</name>
<dbReference type="EMBL" id="CP026118">
    <property type="protein sequence ID" value="QAS53642.1"/>
    <property type="molecule type" value="Genomic_DNA"/>
</dbReference>
<dbReference type="KEGG" id="hli:HLI_16250"/>
<protein>
    <submittedName>
        <fullName evidence="1">Uncharacterized protein</fullName>
    </submittedName>
</protein>
<sequence>MKGSLFSCAQWGHRRESNEIGESAKTLEQPQKNTLLQYDPAMRSSANLPCHQYETFYAKIAITNAEKNEG</sequence>